<keyword evidence="1" id="KW-1133">Transmembrane helix</keyword>
<reference evidence="2 3" key="1">
    <citation type="submission" date="2024-09" db="EMBL/GenBank/DDBJ databases">
        <authorList>
            <person name="Sun Q."/>
            <person name="Mori K."/>
        </authorList>
    </citation>
    <scope>NUCLEOTIDE SEQUENCE [LARGE SCALE GENOMIC DNA]</scope>
    <source>
        <strain evidence="2 3">KCTC 52403</strain>
    </source>
</reference>
<dbReference type="EMBL" id="JBHLTF010000031">
    <property type="protein sequence ID" value="MFC0718078.1"/>
    <property type="molecule type" value="Genomic_DNA"/>
</dbReference>
<feature type="transmembrane region" description="Helical" evidence="1">
    <location>
        <begin position="78"/>
        <end position="97"/>
    </location>
</feature>
<organism evidence="2 3">
    <name type="scientific">Luteimonas padinae</name>
    <dbReference type="NCBI Taxonomy" id="1714359"/>
    <lineage>
        <taxon>Bacteria</taxon>
        <taxon>Pseudomonadati</taxon>
        <taxon>Pseudomonadota</taxon>
        <taxon>Gammaproteobacteria</taxon>
        <taxon>Lysobacterales</taxon>
        <taxon>Lysobacteraceae</taxon>
        <taxon>Luteimonas</taxon>
    </lineage>
</organism>
<sequence>MNTGPDRSDDHPAPLPGALASGLRALRVDAPPRSDLWPAIAARLEPRGTATVAPTAVPPPPRASRHAGRCLGSQRRNAGYAAAAAVVLAAGIGWQLWPAADAPGALPPVPGSTVGTGAAADADAPLLRAADALAREYQGALREVDAGAANPLAGAAPVATAFGLDAELERSATEVRAALARDPDALHLFHRLQRIYAHRLALSLRQA</sequence>
<evidence type="ECO:0008006" key="4">
    <source>
        <dbReference type="Google" id="ProtNLM"/>
    </source>
</evidence>
<evidence type="ECO:0000313" key="3">
    <source>
        <dbReference type="Proteomes" id="UP001589898"/>
    </source>
</evidence>
<gene>
    <name evidence="2" type="ORF">ACFFFU_10000</name>
</gene>
<name>A0ABV6SXA5_9GAMM</name>
<accession>A0ABV6SXA5</accession>
<protein>
    <recommendedName>
        <fullName evidence="4">Anti-sigma factor</fullName>
    </recommendedName>
</protein>
<evidence type="ECO:0000256" key="1">
    <source>
        <dbReference type="SAM" id="Phobius"/>
    </source>
</evidence>
<keyword evidence="1" id="KW-0472">Membrane</keyword>
<keyword evidence="1" id="KW-0812">Transmembrane</keyword>
<proteinExistence type="predicted"/>
<dbReference type="Proteomes" id="UP001589898">
    <property type="component" value="Unassembled WGS sequence"/>
</dbReference>
<comment type="caution">
    <text evidence="2">The sequence shown here is derived from an EMBL/GenBank/DDBJ whole genome shotgun (WGS) entry which is preliminary data.</text>
</comment>
<keyword evidence="3" id="KW-1185">Reference proteome</keyword>
<evidence type="ECO:0000313" key="2">
    <source>
        <dbReference type="EMBL" id="MFC0718078.1"/>
    </source>
</evidence>
<dbReference type="RefSeq" id="WP_189494449.1">
    <property type="nucleotide sequence ID" value="NZ_BMZT01000001.1"/>
</dbReference>